<protein>
    <submittedName>
        <fullName evidence="2">5501_t:CDS:1</fullName>
    </submittedName>
</protein>
<feature type="compositionally biased region" description="Polar residues" evidence="1">
    <location>
        <begin position="94"/>
        <end position="104"/>
    </location>
</feature>
<dbReference type="OrthoDB" id="2406955at2759"/>
<feature type="compositionally biased region" description="Basic residues" evidence="1">
    <location>
        <begin position="65"/>
        <end position="80"/>
    </location>
</feature>
<organism evidence="2 3">
    <name type="scientific">Funneliformis caledonium</name>
    <dbReference type="NCBI Taxonomy" id="1117310"/>
    <lineage>
        <taxon>Eukaryota</taxon>
        <taxon>Fungi</taxon>
        <taxon>Fungi incertae sedis</taxon>
        <taxon>Mucoromycota</taxon>
        <taxon>Glomeromycotina</taxon>
        <taxon>Glomeromycetes</taxon>
        <taxon>Glomerales</taxon>
        <taxon>Glomeraceae</taxon>
        <taxon>Funneliformis</taxon>
    </lineage>
</organism>
<comment type="caution">
    <text evidence="2">The sequence shown here is derived from an EMBL/GenBank/DDBJ whole genome shotgun (WGS) entry which is preliminary data.</text>
</comment>
<sequence>MVKARTTGTRRTANRVTSLPRRLFYKTKRVIMTPVRKVRTHTAGTTTAPTTTTHRRKPLFGGFTRSHKTPGTHPAHKKRNPNMFGFARRRKNPHTTAHTTTSPKNKLRALLLKRI</sequence>
<keyword evidence="3" id="KW-1185">Reference proteome</keyword>
<accession>A0A9N9C241</accession>
<feature type="compositionally biased region" description="Low complexity" evidence="1">
    <location>
        <begin position="42"/>
        <end position="52"/>
    </location>
</feature>
<evidence type="ECO:0000256" key="1">
    <source>
        <dbReference type="SAM" id="MobiDB-lite"/>
    </source>
</evidence>
<dbReference type="Proteomes" id="UP000789570">
    <property type="component" value="Unassembled WGS sequence"/>
</dbReference>
<dbReference type="AlphaFoldDB" id="A0A9N9C241"/>
<proteinExistence type="predicted"/>
<evidence type="ECO:0000313" key="2">
    <source>
        <dbReference type="EMBL" id="CAG8584036.1"/>
    </source>
</evidence>
<reference evidence="2" key="1">
    <citation type="submission" date="2021-06" db="EMBL/GenBank/DDBJ databases">
        <authorList>
            <person name="Kallberg Y."/>
            <person name="Tangrot J."/>
            <person name="Rosling A."/>
        </authorList>
    </citation>
    <scope>NUCLEOTIDE SEQUENCE</scope>
    <source>
        <strain evidence="2">UK204</strain>
    </source>
</reference>
<name>A0A9N9C241_9GLOM</name>
<feature type="region of interest" description="Disordered" evidence="1">
    <location>
        <begin position="42"/>
        <end position="104"/>
    </location>
</feature>
<dbReference type="EMBL" id="CAJVPQ010002116">
    <property type="protein sequence ID" value="CAG8584036.1"/>
    <property type="molecule type" value="Genomic_DNA"/>
</dbReference>
<evidence type="ECO:0000313" key="3">
    <source>
        <dbReference type="Proteomes" id="UP000789570"/>
    </source>
</evidence>
<gene>
    <name evidence="2" type="ORF">FCALED_LOCUS7747</name>
</gene>